<feature type="compositionally biased region" description="Gly residues" evidence="1">
    <location>
        <begin position="523"/>
        <end position="544"/>
    </location>
</feature>
<dbReference type="FunCoup" id="G4THP3">
    <property type="interactions" value="233"/>
</dbReference>
<reference evidence="3 4" key="1">
    <citation type="journal article" date="2011" name="PLoS Pathog.">
        <title>Endophytic Life Strategies Decoded by Genome and Transcriptome Analyses of the Mutualistic Root Symbiont Piriformospora indica.</title>
        <authorList>
            <person name="Zuccaro A."/>
            <person name="Lahrmann U."/>
            <person name="Guldener U."/>
            <person name="Langen G."/>
            <person name="Pfiffi S."/>
            <person name="Biedenkopf D."/>
            <person name="Wong P."/>
            <person name="Samans B."/>
            <person name="Grimm C."/>
            <person name="Basiewicz M."/>
            <person name="Murat C."/>
            <person name="Martin F."/>
            <person name="Kogel K.H."/>
        </authorList>
    </citation>
    <scope>NUCLEOTIDE SEQUENCE [LARGE SCALE GENOMIC DNA]</scope>
    <source>
        <strain evidence="3 4">DSM 11827</strain>
    </source>
</reference>
<evidence type="ECO:0000259" key="2">
    <source>
        <dbReference type="PROSITE" id="PS50942"/>
    </source>
</evidence>
<feature type="region of interest" description="Disordered" evidence="1">
    <location>
        <begin position="236"/>
        <end position="283"/>
    </location>
</feature>
<protein>
    <submittedName>
        <fullName evidence="3">Related to cytoskeletal adaptor</fullName>
    </submittedName>
</protein>
<feature type="compositionally biased region" description="Polar residues" evidence="1">
    <location>
        <begin position="445"/>
        <end position="466"/>
    </location>
</feature>
<organism evidence="3 4">
    <name type="scientific">Serendipita indica (strain DSM 11827)</name>
    <name type="common">Root endophyte fungus</name>
    <name type="synonym">Piriformospora indica</name>
    <dbReference type="NCBI Taxonomy" id="1109443"/>
    <lineage>
        <taxon>Eukaryota</taxon>
        <taxon>Fungi</taxon>
        <taxon>Dikarya</taxon>
        <taxon>Basidiomycota</taxon>
        <taxon>Agaricomycotina</taxon>
        <taxon>Agaricomycetes</taxon>
        <taxon>Sebacinales</taxon>
        <taxon>Serendipitaceae</taxon>
        <taxon>Serendipita</taxon>
    </lineage>
</organism>
<dbReference type="InterPro" id="IPR008942">
    <property type="entry name" value="ENTH_VHS"/>
</dbReference>
<dbReference type="GO" id="GO:0006897">
    <property type="term" value="P:endocytosis"/>
    <property type="evidence" value="ECO:0007669"/>
    <property type="project" value="TreeGrafter"/>
</dbReference>
<dbReference type="SMART" id="SM00273">
    <property type="entry name" value="ENTH"/>
    <property type="match status" value="1"/>
</dbReference>
<dbReference type="InParanoid" id="G4THP3"/>
<feature type="domain" description="ENTH" evidence="2">
    <location>
        <begin position="28"/>
        <end position="161"/>
    </location>
</feature>
<dbReference type="GO" id="GO:0005886">
    <property type="term" value="C:plasma membrane"/>
    <property type="evidence" value="ECO:0007669"/>
    <property type="project" value="TreeGrafter"/>
</dbReference>
<gene>
    <name evidence="3" type="ORF">PIIN_04768</name>
</gene>
<dbReference type="STRING" id="1109443.G4THP3"/>
<comment type="caution">
    <text evidence="3">The sequence shown here is derived from an EMBL/GenBank/DDBJ whole genome shotgun (WGS) entry which is preliminary data.</text>
</comment>
<feature type="region of interest" description="Disordered" evidence="1">
    <location>
        <begin position="508"/>
        <end position="562"/>
    </location>
</feature>
<feature type="compositionally biased region" description="Low complexity" evidence="1">
    <location>
        <begin position="545"/>
        <end position="556"/>
    </location>
</feature>
<feature type="region of interest" description="Disordered" evidence="1">
    <location>
        <begin position="161"/>
        <end position="183"/>
    </location>
</feature>
<evidence type="ECO:0000256" key="1">
    <source>
        <dbReference type="SAM" id="MobiDB-lite"/>
    </source>
</evidence>
<dbReference type="GO" id="GO:0006895">
    <property type="term" value="P:Golgi to endosome transport"/>
    <property type="evidence" value="ECO:0007669"/>
    <property type="project" value="TreeGrafter"/>
</dbReference>
<accession>G4THP3</accession>
<dbReference type="SUPFAM" id="SSF48464">
    <property type="entry name" value="ENTH/VHS domain"/>
    <property type="match status" value="1"/>
</dbReference>
<feature type="compositionally biased region" description="Low complexity" evidence="1">
    <location>
        <begin position="247"/>
        <end position="261"/>
    </location>
</feature>
<name>G4THP3_SERID</name>
<dbReference type="GO" id="GO:0005543">
    <property type="term" value="F:phospholipid binding"/>
    <property type="evidence" value="ECO:0007669"/>
    <property type="project" value="TreeGrafter"/>
</dbReference>
<dbReference type="InterPro" id="IPR013809">
    <property type="entry name" value="ENTH"/>
</dbReference>
<dbReference type="CDD" id="cd16992">
    <property type="entry name" value="ENTH_Ent3"/>
    <property type="match status" value="1"/>
</dbReference>
<dbReference type="PANTHER" id="PTHR12276:SF45">
    <property type="entry name" value="CLATHRIN INTERACTOR 1"/>
    <property type="match status" value="1"/>
</dbReference>
<feature type="region of interest" description="Disordered" evidence="1">
    <location>
        <begin position="295"/>
        <end position="314"/>
    </location>
</feature>
<dbReference type="FunFam" id="1.25.40.90:FF:000006">
    <property type="entry name" value="Clathrin interactor 1"/>
    <property type="match status" value="1"/>
</dbReference>
<dbReference type="GO" id="GO:0005829">
    <property type="term" value="C:cytosol"/>
    <property type="evidence" value="ECO:0007669"/>
    <property type="project" value="GOC"/>
</dbReference>
<evidence type="ECO:0000313" key="4">
    <source>
        <dbReference type="Proteomes" id="UP000007148"/>
    </source>
</evidence>
<evidence type="ECO:0000313" key="3">
    <source>
        <dbReference type="EMBL" id="CCA70833.1"/>
    </source>
</evidence>
<proteinExistence type="predicted"/>
<dbReference type="Pfam" id="PF01417">
    <property type="entry name" value="ENTH"/>
    <property type="match status" value="1"/>
</dbReference>
<dbReference type="HOGENOM" id="CLU_040577_0_1_1"/>
<dbReference type="eggNOG" id="KOG2056">
    <property type="taxonomic scope" value="Eukaryota"/>
</dbReference>
<dbReference type="AlphaFoldDB" id="G4THP3"/>
<dbReference type="Gene3D" id="1.25.40.90">
    <property type="match status" value="1"/>
</dbReference>
<dbReference type="OrthoDB" id="4033880at2759"/>
<dbReference type="GO" id="GO:0030125">
    <property type="term" value="C:clathrin vesicle coat"/>
    <property type="evidence" value="ECO:0007669"/>
    <property type="project" value="TreeGrafter"/>
</dbReference>
<dbReference type="PANTHER" id="PTHR12276">
    <property type="entry name" value="EPSIN/ENT-RELATED"/>
    <property type="match status" value="1"/>
</dbReference>
<sequence>MDRLEALGSQLSKITMYDIKSAYNQAKNMVLNVSEMEAKVQEATNDDPWGASSTLMGEIAQGTFNFQQFNEIMPAIYSRFMDKEAREWRQIYKSLQLLEYIIKHGSERVVDDARSHLSTIKMLRNFHYIDEKGKDQGINVRNRAKEIAELLSDLDRVRQERRKAKVNRNKYTGTGNDGGGFGNSGSRYGGFSSDDYYSGGAGGSYSGSSYSGGGGAYSGGGGSRFSDTQSKKQFEEYDAGDWEDSTAKSSAHRQSSSVSSSTRAPPKASGPESPAKPAVPAKDKAKEVDLLGGFDDDVSAAAPSTQVPAAHAPVAGQATQAVDDFDDFDDFKSAPTNNATTSTAPAIQPAQPVQSRLPQAGGTDVFALLNATSSAPTSAPAPMFGGAPAMGMGQAPLMARPSYTTSGSGSGSGMGMNAPLMATSTATMLPSQYNPAMANTGGRATPTQAQNQGRATPTPAAKSSANFDDLWASSLSSTGRTATNSTSSGGAAGGAGKSIMDLQKEKQQAAFWGSQARQPGSQGMMGMGGGGQKPASGVGMGMGMGASSTSGNNGNGLDDLLL</sequence>
<keyword evidence="4" id="KW-1185">Reference proteome</keyword>
<dbReference type="OMA" id="CIYARFM"/>
<dbReference type="GO" id="GO:0005768">
    <property type="term" value="C:endosome"/>
    <property type="evidence" value="ECO:0007669"/>
    <property type="project" value="TreeGrafter"/>
</dbReference>
<dbReference type="EMBL" id="CAFZ01000096">
    <property type="protein sequence ID" value="CCA70833.1"/>
    <property type="molecule type" value="Genomic_DNA"/>
</dbReference>
<dbReference type="GO" id="GO:0030276">
    <property type="term" value="F:clathrin binding"/>
    <property type="evidence" value="ECO:0007669"/>
    <property type="project" value="TreeGrafter"/>
</dbReference>
<dbReference type="Proteomes" id="UP000007148">
    <property type="component" value="Unassembled WGS sequence"/>
</dbReference>
<feature type="region of interest" description="Disordered" evidence="1">
    <location>
        <begin position="437"/>
        <end position="496"/>
    </location>
</feature>
<dbReference type="PROSITE" id="PS50942">
    <property type="entry name" value="ENTH"/>
    <property type="match status" value="1"/>
</dbReference>
<feature type="compositionally biased region" description="Low complexity" evidence="1">
    <location>
        <begin position="476"/>
        <end position="489"/>
    </location>
</feature>